<dbReference type="GO" id="GO:0008270">
    <property type="term" value="F:zinc ion binding"/>
    <property type="evidence" value="ECO:0007669"/>
    <property type="project" value="InterPro"/>
</dbReference>
<keyword evidence="5" id="KW-1185">Reference proteome</keyword>
<accession>A0A0N1H5Y7</accession>
<dbReference type="CDD" id="cd12148">
    <property type="entry name" value="fungal_TF_MHR"/>
    <property type="match status" value="1"/>
</dbReference>
<proteinExistence type="predicted"/>
<dbReference type="STRING" id="1664694.A0A0N1H5Y7"/>
<dbReference type="RefSeq" id="XP_017997297.1">
    <property type="nucleotide sequence ID" value="XM_018139074.1"/>
</dbReference>
<dbReference type="InterPro" id="IPR007219">
    <property type="entry name" value="XnlR_reg_dom"/>
</dbReference>
<dbReference type="Pfam" id="PF04082">
    <property type="entry name" value="Fungal_trans"/>
    <property type="match status" value="1"/>
</dbReference>
<dbReference type="PANTHER" id="PTHR47425">
    <property type="entry name" value="FARB-RELATED"/>
    <property type="match status" value="1"/>
</dbReference>
<protein>
    <submittedName>
        <fullName evidence="4">Cutinase transcription factor 1 beta</fullName>
    </submittedName>
</protein>
<evidence type="ECO:0000256" key="2">
    <source>
        <dbReference type="SAM" id="MobiDB-lite"/>
    </source>
</evidence>
<gene>
    <name evidence="4" type="ORF">AB675_10310</name>
</gene>
<evidence type="ECO:0000256" key="1">
    <source>
        <dbReference type="ARBA" id="ARBA00023242"/>
    </source>
</evidence>
<keyword evidence="1" id="KW-0539">Nucleus</keyword>
<evidence type="ECO:0000313" key="4">
    <source>
        <dbReference type="EMBL" id="KPI37334.1"/>
    </source>
</evidence>
<comment type="caution">
    <text evidence="4">The sequence shown here is derived from an EMBL/GenBank/DDBJ whole genome shotgun (WGS) entry which is preliminary data.</text>
</comment>
<dbReference type="AlphaFoldDB" id="A0A0N1H5Y7"/>
<dbReference type="VEuPathDB" id="FungiDB:AB675_10310"/>
<organism evidence="4 5">
    <name type="scientific">Cyphellophora attinorum</name>
    <dbReference type="NCBI Taxonomy" id="1664694"/>
    <lineage>
        <taxon>Eukaryota</taxon>
        <taxon>Fungi</taxon>
        <taxon>Dikarya</taxon>
        <taxon>Ascomycota</taxon>
        <taxon>Pezizomycotina</taxon>
        <taxon>Eurotiomycetes</taxon>
        <taxon>Chaetothyriomycetidae</taxon>
        <taxon>Chaetothyriales</taxon>
        <taxon>Cyphellophoraceae</taxon>
        <taxon>Cyphellophora</taxon>
    </lineage>
</organism>
<dbReference type="OrthoDB" id="4451586at2759"/>
<dbReference type="EMBL" id="LFJN01000024">
    <property type="protein sequence ID" value="KPI37334.1"/>
    <property type="molecule type" value="Genomic_DNA"/>
</dbReference>
<sequence length="778" mass="86968">MDGLNELTLPLDGMSAAANIQALDDSLNQHRPHMLYQTQGHRLTTEERSRRMSNLELSSRIPAFQSPSAVPNIAQLLPQQLLGSNDLLPSYVRAVGPNIMGEDLSYLQRIGAFSIPETALRNELLRCYVQYVHPNLPLLDLKDFLSAIHKNDVSDTVSLLLLQAVMFAGTGFIDMRYLVAQGYDTRKAARRAYFQKCKALFDFDYELDRSVIVQAVLLMTYWYEAPDDPKDIWHWLGIAISTARTIGMNCDTSGADMPVKTRNLWKRLWWCCFMRDRLISLGMRRPLRINENESDLPMLALEDFETEAMSLELSRMLGGCPVVRDESKRITLAKMCVALCKLCVMVSPIFDLQYSLSAAKLGLTQETTLRLGPKTTAADAGEVMRLDDELTNWFSDQDVDLHYFVPETQDRTNSNDGEVIGLHRALLSGVYLTLISALHRPQILPTVPTTFISPDLQDVSRRKMRSAADDITEIYKDLYAADMIRYLPNTGVSVLLPAIIVHMLDLKSTDSGVKQASARKFQFCMQALQRLREMYASADFAFSFLDAAVRRADVNVPQGPPKVAAAATEDKLAQMQGGAWTAKNILFASTISPEERKLFSAFTPPESDSSLHSVMTGGAAIALTDLPLSDHSDSGDGSQESAEEAEARQMEEQALHDFDTLINMEGGNDSMFGEDDHQRNEIYDAMNDAWLNGMNDDMQSKVGREAHLALHSADDLGDNDSKSLGFMEQGKSDMADAMSAYQEVKEMETDLDAGTESFLLQLANRRRRCLLEHSLEAW</sequence>
<dbReference type="GO" id="GO:0006351">
    <property type="term" value="P:DNA-templated transcription"/>
    <property type="evidence" value="ECO:0007669"/>
    <property type="project" value="InterPro"/>
</dbReference>
<evidence type="ECO:0000259" key="3">
    <source>
        <dbReference type="SMART" id="SM00906"/>
    </source>
</evidence>
<dbReference type="GeneID" id="28730954"/>
<evidence type="ECO:0000313" key="5">
    <source>
        <dbReference type="Proteomes" id="UP000038010"/>
    </source>
</evidence>
<dbReference type="GO" id="GO:0003677">
    <property type="term" value="F:DNA binding"/>
    <property type="evidence" value="ECO:0007669"/>
    <property type="project" value="InterPro"/>
</dbReference>
<dbReference type="SMART" id="SM00906">
    <property type="entry name" value="Fungal_trans"/>
    <property type="match status" value="1"/>
</dbReference>
<feature type="domain" description="Xylanolytic transcriptional activator regulatory" evidence="3">
    <location>
        <begin position="232"/>
        <end position="305"/>
    </location>
</feature>
<dbReference type="InterPro" id="IPR052761">
    <property type="entry name" value="Fungal_Detox/Toxin_TFs"/>
</dbReference>
<feature type="region of interest" description="Disordered" evidence="2">
    <location>
        <begin position="626"/>
        <end position="649"/>
    </location>
</feature>
<dbReference type="PANTHER" id="PTHR47425:SF3">
    <property type="entry name" value="ZN(II)2CYS6 TRANSCRIPTION FACTOR (EUROFUNG)"/>
    <property type="match status" value="1"/>
</dbReference>
<reference evidence="4 5" key="1">
    <citation type="submission" date="2015-06" db="EMBL/GenBank/DDBJ databases">
        <title>Draft genome of the ant-associated black yeast Phialophora attae CBS 131958.</title>
        <authorList>
            <person name="Moreno L.F."/>
            <person name="Stielow B.J."/>
            <person name="de Hoog S."/>
            <person name="Vicente V.A."/>
            <person name="Weiss V.A."/>
            <person name="de Vries M."/>
            <person name="Cruz L.M."/>
            <person name="Souza E.M."/>
        </authorList>
    </citation>
    <scope>NUCLEOTIDE SEQUENCE [LARGE SCALE GENOMIC DNA]</scope>
    <source>
        <strain evidence="4 5">CBS 131958</strain>
    </source>
</reference>
<name>A0A0N1H5Y7_9EURO</name>
<dbReference type="Proteomes" id="UP000038010">
    <property type="component" value="Unassembled WGS sequence"/>
</dbReference>